<comment type="similarity">
    <text evidence="2">Belongs to the EamA transporter family.</text>
</comment>
<gene>
    <name evidence="8" type="ORF">RUA4292_00874</name>
</gene>
<protein>
    <submittedName>
        <fullName evidence="8">Carboxylate/amino acid/amine transporter</fullName>
    </submittedName>
</protein>
<feature type="transmembrane region" description="Helical" evidence="6">
    <location>
        <begin position="155"/>
        <end position="176"/>
    </location>
</feature>
<evidence type="ECO:0000256" key="3">
    <source>
        <dbReference type="ARBA" id="ARBA00022692"/>
    </source>
</evidence>
<comment type="subcellular location">
    <subcellularLocation>
        <location evidence="1">Membrane</location>
        <topology evidence="1">Multi-pass membrane protein</topology>
    </subcellularLocation>
</comment>
<feature type="transmembrane region" description="Helical" evidence="6">
    <location>
        <begin position="46"/>
        <end position="67"/>
    </location>
</feature>
<dbReference type="PANTHER" id="PTHR32322:SF2">
    <property type="entry name" value="EAMA DOMAIN-CONTAINING PROTEIN"/>
    <property type="match status" value="1"/>
</dbReference>
<evidence type="ECO:0000259" key="7">
    <source>
        <dbReference type="Pfam" id="PF00892"/>
    </source>
</evidence>
<dbReference type="GO" id="GO:0016020">
    <property type="term" value="C:membrane"/>
    <property type="evidence" value="ECO:0007669"/>
    <property type="project" value="UniProtKB-SubCell"/>
</dbReference>
<dbReference type="GeneID" id="55492148"/>
<feature type="transmembrane region" description="Helical" evidence="6">
    <location>
        <begin position="219"/>
        <end position="240"/>
    </location>
</feature>
<name>A0A0N7LQ09_9RHOB</name>
<feature type="transmembrane region" description="Helical" evidence="6">
    <location>
        <begin position="100"/>
        <end position="122"/>
    </location>
</feature>
<feature type="transmembrane region" description="Helical" evidence="6">
    <location>
        <begin position="261"/>
        <end position="289"/>
    </location>
</feature>
<feature type="domain" description="EamA" evidence="7">
    <location>
        <begin position="17"/>
        <end position="143"/>
    </location>
</feature>
<evidence type="ECO:0000256" key="2">
    <source>
        <dbReference type="ARBA" id="ARBA00007362"/>
    </source>
</evidence>
<feature type="transmembrane region" description="Helical" evidence="6">
    <location>
        <begin position="185"/>
        <end position="204"/>
    </location>
</feature>
<dbReference type="InterPro" id="IPR037185">
    <property type="entry name" value="EmrE-like"/>
</dbReference>
<feature type="transmembrane region" description="Helical" evidence="6">
    <location>
        <begin position="131"/>
        <end position="149"/>
    </location>
</feature>
<organism evidence="8 9">
    <name type="scientific">Ruegeria atlantica</name>
    <dbReference type="NCBI Taxonomy" id="81569"/>
    <lineage>
        <taxon>Bacteria</taxon>
        <taxon>Pseudomonadati</taxon>
        <taxon>Pseudomonadota</taxon>
        <taxon>Alphaproteobacteria</taxon>
        <taxon>Rhodobacterales</taxon>
        <taxon>Roseobacteraceae</taxon>
        <taxon>Ruegeria</taxon>
    </lineage>
</organism>
<feature type="transmembrane region" description="Helical" evidence="6">
    <location>
        <begin position="74"/>
        <end position="94"/>
    </location>
</feature>
<evidence type="ECO:0000256" key="4">
    <source>
        <dbReference type="ARBA" id="ARBA00022989"/>
    </source>
</evidence>
<dbReference type="AlphaFoldDB" id="A0A0N7LQ09"/>
<evidence type="ECO:0000256" key="1">
    <source>
        <dbReference type="ARBA" id="ARBA00004141"/>
    </source>
</evidence>
<proteinExistence type="inferred from homology"/>
<feature type="transmembrane region" description="Helical" evidence="6">
    <location>
        <begin position="12"/>
        <end position="34"/>
    </location>
</feature>
<dbReference type="InterPro" id="IPR000620">
    <property type="entry name" value="EamA_dom"/>
</dbReference>
<keyword evidence="4 6" id="KW-1133">Transmembrane helix</keyword>
<sequence length="308" mass="32145">MNQLTSAKRNAIPYALAVVGVLFASICFGLVPYFSRGLTDQGLAPYAVAFYRYILAAVVLLPALVMHHSKWREIIWGMVAGAVMGLGWVGYVTALETVPASTVGVLYMTYPVFTIAIAWALFGDQPTRRSLIAAGLIVVAAIFAGSPASVPPDQIPILLVSLAAPFGFGFGICVLVHRLSRIAPLARMASVSLGSVIGLAPLILSSEVGEILPEGGGDWFLVVGFGLVTALIPQLIYTICSPIIGATRTAVVGSIELPTMFAVGVLAFGEVITGAQALACALVLGAIALTQSRSTRTVTTVISKEPES</sequence>
<dbReference type="Proteomes" id="UP000050783">
    <property type="component" value="Unassembled WGS sequence"/>
</dbReference>
<dbReference type="OrthoDB" id="6105449at2"/>
<keyword evidence="3 6" id="KW-0812">Transmembrane</keyword>
<dbReference type="InterPro" id="IPR050638">
    <property type="entry name" value="AA-Vitamin_Transporters"/>
</dbReference>
<dbReference type="EMBL" id="CYPU01000017">
    <property type="protein sequence ID" value="CUH46708.1"/>
    <property type="molecule type" value="Genomic_DNA"/>
</dbReference>
<reference evidence="8 9" key="1">
    <citation type="submission" date="2015-09" db="EMBL/GenBank/DDBJ databases">
        <authorList>
            <consortium name="Swine Surveillance"/>
        </authorList>
    </citation>
    <scope>NUCLEOTIDE SEQUENCE [LARGE SCALE GENOMIC DNA]</scope>
    <source>
        <strain evidence="8 9">CECT 4292</strain>
    </source>
</reference>
<dbReference type="RefSeq" id="WP_058276488.1">
    <property type="nucleotide sequence ID" value="NZ_CYPU01000017.1"/>
</dbReference>
<evidence type="ECO:0000256" key="5">
    <source>
        <dbReference type="ARBA" id="ARBA00023136"/>
    </source>
</evidence>
<evidence type="ECO:0000313" key="8">
    <source>
        <dbReference type="EMBL" id="CUH46708.1"/>
    </source>
</evidence>
<evidence type="ECO:0000256" key="6">
    <source>
        <dbReference type="SAM" id="Phobius"/>
    </source>
</evidence>
<accession>A0A0N7LQ09</accession>
<evidence type="ECO:0000313" key="9">
    <source>
        <dbReference type="Proteomes" id="UP000050783"/>
    </source>
</evidence>
<dbReference type="PANTHER" id="PTHR32322">
    <property type="entry name" value="INNER MEMBRANE TRANSPORTER"/>
    <property type="match status" value="1"/>
</dbReference>
<keyword evidence="5 6" id="KW-0472">Membrane</keyword>
<dbReference type="SUPFAM" id="SSF103481">
    <property type="entry name" value="Multidrug resistance efflux transporter EmrE"/>
    <property type="match status" value="2"/>
</dbReference>
<dbReference type="Pfam" id="PF00892">
    <property type="entry name" value="EamA"/>
    <property type="match status" value="1"/>
</dbReference>